<feature type="domain" description="SMP-30/Gluconolactonase/LRE-like region" evidence="3">
    <location>
        <begin position="26"/>
        <end position="263"/>
    </location>
</feature>
<dbReference type="GO" id="GO:0016787">
    <property type="term" value="F:hydrolase activity"/>
    <property type="evidence" value="ECO:0007669"/>
    <property type="project" value="UniProtKB-KW"/>
</dbReference>
<dbReference type="InterPro" id="IPR013658">
    <property type="entry name" value="SGL"/>
</dbReference>
<protein>
    <submittedName>
        <fullName evidence="4">5-valerolactone hydrolase</fullName>
    </submittedName>
</protein>
<feature type="region of interest" description="Disordered" evidence="2">
    <location>
        <begin position="1"/>
        <end position="20"/>
    </location>
</feature>
<proteinExistence type="predicted"/>
<dbReference type="Gene3D" id="2.120.10.30">
    <property type="entry name" value="TolB, C-terminal domain"/>
    <property type="match status" value="1"/>
</dbReference>
<accession>A0A7C3V4E0</accession>
<dbReference type="PANTHER" id="PTHR47572:SF4">
    <property type="entry name" value="LACTONASE DRP35"/>
    <property type="match status" value="1"/>
</dbReference>
<evidence type="ECO:0000259" key="3">
    <source>
        <dbReference type="Pfam" id="PF08450"/>
    </source>
</evidence>
<evidence type="ECO:0000256" key="1">
    <source>
        <dbReference type="ARBA" id="ARBA00022801"/>
    </source>
</evidence>
<evidence type="ECO:0000256" key="2">
    <source>
        <dbReference type="SAM" id="MobiDB-lite"/>
    </source>
</evidence>
<dbReference type="Pfam" id="PF08450">
    <property type="entry name" value="SGL"/>
    <property type="match status" value="1"/>
</dbReference>
<organism evidence="4">
    <name type="scientific">Desulfobacca acetoxidans</name>
    <dbReference type="NCBI Taxonomy" id="60893"/>
    <lineage>
        <taxon>Bacteria</taxon>
        <taxon>Pseudomonadati</taxon>
        <taxon>Thermodesulfobacteriota</taxon>
        <taxon>Desulfobaccia</taxon>
        <taxon>Desulfobaccales</taxon>
        <taxon>Desulfobaccaceae</taxon>
        <taxon>Desulfobacca</taxon>
    </lineage>
</organism>
<dbReference type="PANTHER" id="PTHR47572">
    <property type="entry name" value="LIPOPROTEIN-RELATED"/>
    <property type="match status" value="1"/>
</dbReference>
<dbReference type="InterPro" id="IPR011042">
    <property type="entry name" value="6-blade_b-propeller_TolB-like"/>
</dbReference>
<sequence length="294" mass="31558">MTKPPPPHGGDQPHEDATSQRQLLCGPRWHNGKLWFLDIHDKRIKTVDLSGSVATVLELPFIPNSFGLTPEGTIVVGDAFQRRIHRLAGAALQQVADISGFTKFCLSDGIVDAKGRLYVGDIGYNFFDPAAKPVETCVIVLVGPDGRASVVADQLFFPNGMVITPNGGTLIVGETLGHRLTAFDIQEDGSLSHRRVWAQLPSSVGPDGICLDSEGAVWCANPEGKDSVVRVRAGGEITDRIKVDTHAYAVMLGGPERRHLFICMSGSHDPAEIQRNPSASIQVVEVEVPGAGMP</sequence>
<dbReference type="InterPro" id="IPR051262">
    <property type="entry name" value="SMP-30/CGR1_Lactonase"/>
</dbReference>
<comment type="caution">
    <text evidence="4">The sequence shown here is derived from an EMBL/GenBank/DDBJ whole genome shotgun (WGS) entry which is preliminary data.</text>
</comment>
<name>A0A7C3V4E0_9BACT</name>
<keyword evidence="1 4" id="KW-0378">Hydrolase</keyword>
<reference evidence="4" key="1">
    <citation type="journal article" date="2020" name="mSystems">
        <title>Genome- and Community-Level Interaction Insights into Carbon Utilization and Element Cycling Functions of Hydrothermarchaeota in Hydrothermal Sediment.</title>
        <authorList>
            <person name="Zhou Z."/>
            <person name="Liu Y."/>
            <person name="Xu W."/>
            <person name="Pan J."/>
            <person name="Luo Z.H."/>
            <person name="Li M."/>
        </authorList>
    </citation>
    <scope>NUCLEOTIDE SEQUENCE [LARGE SCALE GENOMIC DNA]</scope>
    <source>
        <strain evidence="4">SpSt-897</strain>
    </source>
</reference>
<gene>
    <name evidence="4" type="ORF">ENW96_11360</name>
</gene>
<dbReference type="EMBL" id="DTMF01000277">
    <property type="protein sequence ID" value="HGF34962.1"/>
    <property type="molecule type" value="Genomic_DNA"/>
</dbReference>
<evidence type="ECO:0000313" key="4">
    <source>
        <dbReference type="EMBL" id="HGF34962.1"/>
    </source>
</evidence>
<dbReference type="AlphaFoldDB" id="A0A7C3V4E0"/>
<dbReference type="SUPFAM" id="SSF63829">
    <property type="entry name" value="Calcium-dependent phosphotriesterase"/>
    <property type="match status" value="1"/>
</dbReference>